<comment type="caution">
    <text evidence="2">The sequence shown here is derived from an EMBL/GenBank/DDBJ whole genome shotgun (WGS) entry which is preliminary data.</text>
</comment>
<dbReference type="GO" id="GO:0043107">
    <property type="term" value="P:type IV pilus-dependent motility"/>
    <property type="evidence" value="ECO:0007669"/>
    <property type="project" value="InterPro"/>
</dbReference>
<reference evidence="2 3" key="1">
    <citation type="journal article" date="2015" name="Nature">
        <title>rRNA introns, odd ribosomes, and small enigmatic genomes across a large radiation of phyla.</title>
        <authorList>
            <person name="Brown C.T."/>
            <person name="Hug L.A."/>
            <person name="Thomas B.C."/>
            <person name="Sharon I."/>
            <person name="Castelle C.J."/>
            <person name="Singh A."/>
            <person name="Wilkins M.J."/>
            <person name="Williams K.H."/>
            <person name="Banfield J.F."/>
        </authorList>
    </citation>
    <scope>NUCLEOTIDE SEQUENCE [LARGE SCALE GENOMIC DNA]</scope>
</reference>
<evidence type="ECO:0000256" key="1">
    <source>
        <dbReference type="SAM" id="Phobius"/>
    </source>
</evidence>
<organism evidence="2 3">
    <name type="scientific">Candidatus Collierbacteria bacterium GW2011_GWA2_46_26</name>
    <dbReference type="NCBI Taxonomy" id="1618381"/>
    <lineage>
        <taxon>Bacteria</taxon>
        <taxon>Candidatus Collieribacteriota</taxon>
    </lineage>
</organism>
<dbReference type="Proteomes" id="UP000034794">
    <property type="component" value="Unassembled WGS sequence"/>
</dbReference>
<dbReference type="Gene3D" id="3.30.70.60">
    <property type="match status" value="1"/>
</dbReference>
<sequence length="176" mass="19766">MKVQPPIIHLLILFMIALASGFYSVKTVRDLESVNKLKVEVVRQEANMIKLDDLSREMPRLSNEAVRYSNTLPADEYEVANFTAVVERFAKESGLTISNHFDDFPKQVDIAGKNMLGLGMEITLEGSFQGLTSFFSKLSSMQYFFKVDKITILKHEVKTGVKAIVNGSLIMGVEKK</sequence>
<dbReference type="Pfam" id="PF04350">
    <property type="entry name" value="PilO"/>
    <property type="match status" value="1"/>
</dbReference>
<protein>
    <recommendedName>
        <fullName evidence="4">Pilus assembly protein, PilO</fullName>
    </recommendedName>
</protein>
<dbReference type="EMBL" id="LCMI01000003">
    <property type="protein sequence ID" value="KKU33490.1"/>
    <property type="molecule type" value="Genomic_DNA"/>
</dbReference>
<proteinExistence type="predicted"/>
<evidence type="ECO:0000313" key="3">
    <source>
        <dbReference type="Proteomes" id="UP000034794"/>
    </source>
</evidence>
<accession>A0A0G1SJH4</accession>
<gene>
    <name evidence="2" type="ORF">UX47_C0003G0013</name>
</gene>
<feature type="transmembrane region" description="Helical" evidence="1">
    <location>
        <begin position="6"/>
        <end position="25"/>
    </location>
</feature>
<evidence type="ECO:0008006" key="4">
    <source>
        <dbReference type="Google" id="ProtNLM"/>
    </source>
</evidence>
<dbReference type="AlphaFoldDB" id="A0A0G1SJH4"/>
<dbReference type="InterPro" id="IPR014717">
    <property type="entry name" value="Transl_elong_EF1B/ribsomal_bS6"/>
</dbReference>
<dbReference type="InterPro" id="IPR007445">
    <property type="entry name" value="PilO"/>
</dbReference>
<keyword evidence="1" id="KW-1133">Transmembrane helix</keyword>
<dbReference type="GO" id="GO:0043683">
    <property type="term" value="P:type IV pilus assembly"/>
    <property type="evidence" value="ECO:0007669"/>
    <property type="project" value="InterPro"/>
</dbReference>
<keyword evidence="1" id="KW-0472">Membrane</keyword>
<keyword evidence="1" id="KW-0812">Transmembrane</keyword>
<evidence type="ECO:0000313" key="2">
    <source>
        <dbReference type="EMBL" id="KKU33490.1"/>
    </source>
</evidence>
<name>A0A0G1SJH4_9BACT</name>